<keyword evidence="2" id="KW-0812">Transmembrane</keyword>
<dbReference type="Pfam" id="PF23069">
    <property type="entry name" value="DUF7042"/>
    <property type="match status" value="1"/>
</dbReference>
<comment type="caution">
    <text evidence="5">The sequence shown here is derived from an EMBL/GenBank/DDBJ whole genome shotgun (WGS) entry which is preliminary data.</text>
</comment>
<keyword evidence="2" id="KW-1133">Transmembrane helix</keyword>
<feature type="signal peptide" evidence="3">
    <location>
        <begin position="1"/>
        <end position="24"/>
    </location>
</feature>
<feature type="chain" id="PRO_5013075155" description="DUF7042 domain-containing protein" evidence="3">
    <location>
        <begin position="25"/>
        <end position="478"/>
    </location>
</feature>
<accession>A0A210PNN1</accession>
<dbReference type="EMBL" id="NEDP02005574">
    <property type="protein sequence ID" value="OWF38054.1"/>
    <property type="molecule type" value="Genomic_DNA"/>
</dbReference>
<keyword evidence="3" id="KW-0732">Signal</keyword>
<evidence type="ECO:0000256" key="2">
    <source>
        <dbReference type="SAM" id="Phobius"/>
    </source>
</evidence>
<feature type="transmembrane region" description="Helical" evidence="2">
    <location>
        <begin position="325"/>
        <end position="348"/>
    </location>
</feature>
<dbReference type="OrthoDB" id="6114178at2759"/>
<dbReference type="AlphaFoldDB" id="A0A210PNN1"/>
<keyword evidence="6" id="KW-1185">Reference proteome</keyword>
<dbReference type="Proteomes" id="UP000242188">
    <property type="component" value="Unassembled WGS sequence"/>
</dbReference>
<keyword evidence="2" id="KW-0472">Membrane</keyword>
<evidence type="ECO:0000259" key="4">
    <source>
        <dbReference type="Pfam" id="PF23069"/>
    </source>
</evidence>
<sequence length="478" mass="53219">MFFTVKAGMYICILIIGYLSFAVADCTFPENVTGLWHSADRGEITFNATSIFGFNVGVPGLTTMDFNCIDQSGSTYLLQGVEFINIFGKITRFFLCLEMTKVNDDVFYYYVGTEFDNFLNDYLFGRIDEIATITQACNRPTPYETATYIMLIRDGSIENKTAVIVCPDPILAVFENVTISHGGSSQSCASSTLDVCSDRTQMNFTLKDPACVAPLSPYSSADQFTCVHYLKVENTIYLSAWNLDSAITEPTTYQFVCFALQQIGDVVYATETPNFCTNTTTETSPGTNRAGTVGNSMTFTSTSATCLTVLNVTTEAPVVQDLTPLYALLALPLWLLLSLLILLAIILFRKFGCICMKIKCPKRKPKPRPETPDMDVSRGETNPKQAFSMRSDVYFKQNGMNISLFRPKKALKIFPMFDASWDPSALPFILPLPKVEPIYNDPLDIYMRDRLPRRKSALSLYSFDAVFVGNGNGTVTHK</sequence>
<protein>
    <recommendedName>
        <fullName evidence="4">DUF7042 domain-containing protein</fullName>
    </recommendedName>
</protein>
<gene>
    <name evidence="5" type="ORF">KP79_PYT12807</name>
</gene>
<feature type="compositionally biased region" description="Basic and acidic residues" evidence="1">
    <location>
        <begin position="367"/>
        <end position="378"/>
    </location>
</feature>
<organism evidence="5 6">
    <name type="scientific">Mizuhopecten yessoensis</name>
    <name type="common">Japanese scallop</name>
    <name type="synonym">Patinopecten yessoensis</name>
    <dbReference type="NCBI Taxonomy" id="6573"/>
    <lineage>
        <taxon>Eukaryota</taxon>
        <taxon>Metazoa</taxon>
        <taxon>Spiralia</taxon>
        <taxon>Lophotrochozoa</taxon>
        <taxon>Mollusca</taxon>
        <taxon>Bivalvia</taxon>
        <taxon>Autobranchia</taxon>
        <taxon>Pteriomorphia</taxon>
        <taxon>Pectinida</taxon>
        <taxon>Pectinoidea</taxon>
        <taxon>Pectinidae</taxon>
        <taxon>Mizuhopecten</taxon>
    </lineage>
</organism>
<evidence type="ECO:0000313" key="6">
    <source>
        <dbReference type="Proteomes" id="UP000242188"/>
    </source>
</evidence>
<evidence type="ECO:0000256" key="3">
    <source>
        <dbReference type="SAM" id="SignalP"/>
    </source>
</evidence>
<reference evidence="5 6" key="1">
    <citation type="journal article" date="2017" name="Nat. Ecol. Evol.">
        <title>Scallop genome provides insights into evolution of bilaterian karyotype and development.</title>
        <authorList>
            <person name="Wang S."/>
            <person name="Zhang J."/>
            <person name="Jiao W."/>
            <person name="Li J."/>
            <person name="Xun X."/>
            <person name="Sun Y."/>
            <person name="Guo X."/>
            <person name="Huan P."/>
            <person name="Dong B."/>
            <person name="Zhang L."/>
            <person name="Hu X."/>
            <person name="Sun X."/>
            <person name="Wang J."/>
            <person name="Zhao C."/>
            <person name="Wang Y."/>
            <person name="Wang D."/>
            <person name="Huang X."/>
            <person name="Wang R."/>
            <person name="Lv J."/>
            <person name="Li Y."/>
            <person name="Zhang Z."/>
            <person name="Liu B."/>
            <person name="Lu W."/>
            <person name="Hui Y."/>
            <person name="Liang J."/>
            <person name="Zhou Z."/>
            <person name="Hou R."/>
            <person name="Li X."/>
            <person name="Liu Y."/>
            <person name="Li H."/>
            <person name="Ning X."/>
            <person name="Lin Y."/>
            <person name="Zhao L."/>
            <person name="Xing Q."/>
            <person name="Dou J."/>
            <person name="Li Y."/>
            <person name="Mao J."/>
            <person name="Guo H."/>
            <person name="Dou H."/>
            <person name="Li T."/>
            <person name="Mu C."/>
            <person name="Jiang W."/>
            <person name="Fu Q."/>
            <person name="Fu X."/>
            <person name="Miao Y."/>
            <person name="Liu J."/>
            <person name="Yu Q."/>
            <person name="Li R."/>
            <person name="Liao H."/>
            <person name="Li X."/>
            <person name="Kong Y."/>
            <person name="Jiang Z."/>
            <person name="Chourrout D."/>
            <person name="Li R."/>
            <person name="Bao Z."/>
        </authorList>
    </citation>
    <scope>NUCLEOTIDE SEQUENCE [LARGE SCALE GENOMIC DNA]</scope>
    <source>
        <strain evidence="5 6">PY_sf001</strain>
    </source>
</reference>
<dbReference type="InterPro" id="IPR055470">
    <property type="entry name" value="DUF7042"/>
</dbReference>
<feature type="domain" description="DUF7042" evidence="4">
    <location>
        <begin position="176"/>
        <end position="284"/>
    </location>
</feature>
<feature type="region of interest" description="Disordered" evidence="1">
    <location>
        <begin position="363"/>
        <end position="382"/>
    </location>
</feature>
<name>A0A210PNN1_MIZYE</name>
<proteinExistence type="predicted"/>
<evidence type="ECO:0000256" key="1">
    <source>
        <dbReference type="SAM" id="MobiDB-lite"/>
    </source>
</evidence>
<evidence type="ECO:0000313" key="5">
    <source>
        <dbReference type="EMBL" id="OWF38054.1"/>
    </source>
</evidence>